<reference evidence="3" key="1">
    <citation type="journal article" date="2013" name="Science">
        <title>Comparative analysis of bat genomes provides insight into the evolution of flight and immunity.</title>
        <authorList>
            <person name="Zhang G."/>
            <person name="Cowled C."/>
            <person name="Shi Z."/>
            <person name="Huang Z."/>
            <person name="Bishop-Lilly K.A."/>
            <person name="Fang X."/>
            <person name="Wynne J.W."/>
            <person name="Xiong Z."/>
            <person name="Baker M.L."/>
            <person name="Zhao W."/>
            <person name="Tachedjian M."/>
            <person name="Zhu Y."/>
            <person name="Zhou P."/>
            <person name="Jiang X."/>
            <person name="Ng J."/>
            <person name="Yang L."/>
            <person name="Wu L."/>
            <person name="Xiao J."/>
            <person name="Feng Y."/>
            <person name="Chen Y."/>
            <person name="Sun X."/>
            <person name="Zhang Y."/>
            <person name="Marsh G.A."/>
            <person name="Crameri G."/>
            <person name="Broder C.C."/>
            <person name="Frey K.G."/>
            <person name="Wang L.F."/>
            <person name="Wang J."/>
        </authorList>
    </citation>
    <scope>NUCLEOTIDE SEQUENCE [LARGE SCALE GENOMIC DNA]</scope>
</reference>
<feature type="compositionally biased region" description="Pro residues" evidence="1">
    <location>
        <begin position="60"/>
        <end position="69"/>
    </location>
</feature>
<sequence>MGQPVQQSPLPEDERLQAGSGIRTPRGRSRNAVLAGACCVAWPPGPEPTNQISRFSPVPSLNPPPPPWARVPGLRHGQLVKTALTPGIRLGH</sequence>
<evidence type="ECO:0000313" key="2">
    <source>
        <dbReference type="EMBL" id="ELK06576.1"/>
    </source>
</evidence>
<dbReference type="EMBL" id="KB031030">
    <property type="protein sequence ID" value="ELK06576.1"/>
    <property type="molecule type" value="Genomic_DNA"/>
</dbReference>
<gene>
    <name evidence="2" type="ORF">PAL_GLEAN10022910</name>
</gene>
<evidence type="ECO:0000313" key="3">
    <source>
        <dbReference type="Proteomes" id="UP000010552"/>
    </source>
</evidence>
<organism evidence="2 3">
    <name type="scientific">Pteropus alecto</name>
    <name type="common">Black flying fox</name>
    <dbReference type="NCBI Taxonomy" id="9402"/>
    <lineage>
        <taxon>Eukaryota</taxon>
        <taxon>Metazoa</taxon>
        <taxon>Chordata</taxon>
        <taxon>Craniata</taxon>
        <taxon>Vertebrata</taxon>
        <taxon>Euteleostomi</taxon>
        <taxon>Mammalia</taxon>
        <taxon>Eutheria</taxon>
        <taxon>Laurasiatheria</taxon>
        <taxon>Chiroptera</taxon>
        <taxon>Yinpterochiroptera</taxon>
        <taxon>Pteropodoidea</taxon>
        <taxon>Pteropodidae</taxon>
        <taxon>Pteropodinae</taxon>
        <taxon>Pteropus</taxon>
    </lineage>
</organism>
<dbReference type="Proteomes" id="UP000010552">
    <property type="component" value="Unassembled WGS sequence"/>
</dbReference>
<feature type="region of interest" description="Disordered" evidence="1">
    <location>
        <begin position="50"/>
        <end position="73"/>
    </location>
</feature>
<proteinExistence type="predicted"/>
<evidence type="ECO:0000256" key="1">
    <source>
        <dbReference type="SAM" id="MobiDB-lite"/>
    </source>
</evidence>
<name>L5K719_PTEAL</name>
<feature type="region of interest" description="Disordered" evidence="1">
    <location>
        <begin position="1"/>
        <end position="29"/>
    </location>
</feature>
<keyword evidence="3" id="KW-1185">Reference proteome</keyword>
<dbReference type="InParanoid" id="L5K719"/>
<protein>
    <submittedName>
        <fullName evidence="2">Uncharacterized protein</fullName>
    </submittedName>
</protein>
<dbReference type="AlphaFoldDB" id="L5K719"/>
<accession>L5K719</accession>